<reference evidence="1 3" key="2">
    <citation type="journal article" date="2013" name="Nature">
        <title>Insights into bilaterian evolution from three spiralian genomes.</title>
        <authorList>
            <person name="Simakov O."/>
            <person name="Marletaz F."/>
            <person name="Cho S.J."/>
            <person name="Edsinger-Gonzales E."/>
            <person name="Havlak P."/>
            <person name="Hellsten U."/>
            <person name="Kuo D.H."/>
            <person name="Larsson T."/>
            <person name="Lv J."/>
            <person name="Arendt D."/>
            <person name="Savage R."/>
            <person name="Osoegawa K."/>
            <person name="de Jong P."/>
            <person name="Grimwood J."/>
            <person name="Chapman J.A."/>
            <person name="Shapiro H."/>
            <person name="Aerts A."/>
            <person name="Otillar R.P."/>
            <person name="Terry A.Y."/>
            <person name="Boore J.L."/>
            <person name="Grigoriev I.V."/>
            <person name="Lindberg D.R."/>
            <person name="Seaver E.C."/>
            <person name="Weisblat D.A."/>
            <person name="Putnam N.H."/>
            <person name="Rokhsar D.S."/>
        </authorList>
    </citation>
    <scope>NUCLEOTIDE SEQUENCE</scope>
    <source>
        <strain evidence="1 3">I ESC-2004</strain>
    </source>
</reference>
<keyword evidence="3" id="KW-1185">Reference proteome</keyword>
<dbReference type="Proteomes" id="UP000014760">
    <property type="component" value="Unassembled WGS sequence"/>
</dbReference>
<name>R7TDC1_CAPTE</name>
<reference evidence="2" key="3">
    <citation type="submission" date="2015-06" db="UniProtKB">
        <authorList>
            <consortium name="EnsemblMetazoa"/>
        </authorList>
    </citation>
    <scope>IDENTIFICATION</scope>
</reference>
<dbReference type="EMBL" id="AMQN01002929">
    <property type="status" value="NOT_ANNOTATED_CDS"/>
    <property type="molecule type" value="Genomic_DNA"/>
</dbReference>
<evidence type="ECO:0000313" key="2">
    <source>
        <dbReference type="EnsemblMetazoa" id="CapteP195320"/>
    </source>
</evidence>
<proteinExistence type="predicted"/>
<sequence length="134" mass="15541">MAEEREELLRLFNLPKRTESQRWKTGPSPGSFYYIMGHRRDQKRSSPDLMESVQASFRRPTSMFEENNEAEELLADFRKFLILRVNRVSLPGTNTGLMNMTTRSDDCDCDMELLRPPADGQHTLADKMNLSIIL</sequence>
<evidence type="ECO:0000313" key="3">
    <source>
        <dbReference type="Proteomes" id="UP000014760"/>
    </source>
</evidence>
<dbReference type="EMBL" id="AMQN01002928">
    <property type="status" value="NOT_ANNOTATED_CDS"/>
    <property type="molecule type" value="Genomic_DNA"/>
</dbReference>
<evidence type="ECO:0000313" key="1">
    <source>
        <dbReference type="EMBL" id="ELT91497.1"/>
    </source>
</evidence>
<gene>
    <name evidence="1" type="ORF">CAPTEDRAFT_195320</name>
</gene>
<reference evidence="3" key="1">
    <citation type="submission" date="2012-12" db="EMBL/GenBank/DDBJ databases">
        <authorList>
            <person name="Hellsten U."/>
            <person name="Grimwood J."/>
            <person name="Chapman J.A."/>
            <person name="Shapiro H."/>
            <person name="Aerts A."/>
            <person name="Otillar R.P."/>
            <person name="Terry A.Y."/>
            <person name="Boore J.L."/>
            <person name="Simakov O."/>
            <person name="Marletaz F."/>
            <person name="Cho S.-J."/>
            <person name="Edsinger-Gonzales E."/>
            <person name="Havlak P."/>
            <person name="Kuo D.-H."/>
            <person name="Larsson T."/>
            <person name="Lv J."/>
            <person name="Arendt D."/>
            <person name="Savage R."/>
            <person name="Osoegawa K."/>
            <person name="de Jong P."/>
            <person name="Lindberg D.R."/>
            <person name="Seaver E.C."/>
            <person name="Weisblat D.A."/>
            <person name="Putnam N.H."/>
            <person name="Grigoriev I.V."/>
            <person name="Rokhsar D.S."/>
        </authorList>
    </citation>
    <scope>NUCLEOTIDE SEQUENCE</scope>
    <source>
        <strain evidence="3">I ESC-2004</strain>
    </source>
</reference>
<dbReference type="AlphaFoldDB" id="R7TDC1"/>
<organism evidence="1">
    <name type="scientific">Capitella teleta</name>
    <name type="common">Polychaete worm</name>
    <dbReference type="NCBI Taxonomy" id="283909"/>
    <lineage>
        <taxon>Eukaryota</taxon>
        <taxon>Metazoa</taxon>
        <taxon>Spiralia</taxon>
        <taxon>Lophotrochozoa</taxon>
        <taxon>Annelida</taxon>
        <taxon>Polychaeta</taxon>
        <taxon>Sedentaria</taxon>
        <taxon>Scolecida</taxon>
        <taxon>Capitellidae</taxon>
        <taxon>Capitella</taxon>
    </lineage>
</organism>
<dbReference type="HOGENOM" id="CLU_1898217_0_0_1"/>
<protein>
    <submittedName>
        <fullName evidence="1 2">Uncharacterized protein</fullName>
    </submittedName>
</protein>
<dbReference type="EMBL" id="KB310466">
    <property type="protein sequence ID" value="ELT91497.1"/>
    <property type="molecule type" value="Genomic_DNA"/>
</dbReference>
<accession>R7TDC1</accession>
<dbReference type="EnsemblMetazoa" id="CapteT195320">
    <property type="protein sequence ID" value="CapteP195320"/>
    <property type="gene ID" value="CapteG195320"/>
</dbReference>